<gene>
    <name evidence="2" type="ORF">GCM10007895_24790</name>
</gene>
<name>A0AA37RYU2_9GAMM</name>
<keyword evidence="1" id="KW-0472">Membrane</keyword>
<dbReference type="AlphaFoldDB" id="A0AA37RYU2"/>
<dbReference type="EMBL" id="BSNC01000006">
    <property type="protein sequence ID" value="GLP97172.1"/>
    <property type="molecule type" value="Genomic_DNA"/>
</dbReference>
<accession>A0AA37RYU2</accession>
<protein>
    <submittedName>
        <fullName evidence="2">Uncharacterized protein</fullName>
    </submittedName>
</protein>
<keyword evidence="3" id="KW-1185">Reference proteome</keyword>
<dbReference type="Proteomes" id="UP001161422">
    <property type="component" value="Unassembled WGS sequence"/>
</dbReference>
<evidence type="ECO:0000313" key="3">
    <source>
        <dbReference type="Proteomes" id="UP001161422"/>
    </source>
</evidence>
<keyword evidence="1" id="KW-0812">Transmembrane</keyword>
<organism evidence="2 3">
    <name type="scientific">Paraferrimonas sedimenticola</name>
    <dbReference type="NCBI Taxonomy" id="375674"/>
    <lineage>
        <taxon>Bacteria</taxon>
        <taxon>Pseudomonadati</taxon>
        <taxon>Pseudomonadota</taxon>
        <taxon>Gammaproteobacteria</taxon>
        <taxon>Alteromonadales</taxon>
        <taxon>Ferrimonadaceae</taxon>
        <taxon>Paraferrimonas</taxon>
    </lineage>
</organism>
<evidence type="ECO:0000313" key="2">
    <source>
        <dbReference type="EMBL" id="GLP97172.1"/>
    </source>
</evidence>
<keyword evidence="1" id="KW-1133">Transmembrane helix</keyword>
<evidence type="ECO:0000256" key="1">
    <source>
        <dbReference type="SAM" id="Phobius"/>
    </source>
</evidence>
<reference evidence="2" key="2">
    <citation type="submission" date="2023-01" db="EMBL/GenBank/DDBJ databases">
        <title>Draft genome sequence of Paraferrimonas sedimenticola strain NBRC 101628.</title>
        <authorList>
            <person name="Sun Q."/>
            <person name="Mori K."/>
        </authorList>
    </citation>
    <scope>NUCLEOTIDE SEQUENCE</scope>
    <source>
        <strain evidence="2">NBRC 101628</strain>
    </source>
</reference>
<feature type="transmembrane region" description="Helical" evidence="1">
    <location>
        <begin position="20"/>
        <end position="43"/>
    </location>
</feature>
<sequence length="116" mass="12762">MSSANNPCSVREDTTLVHLMYALFLAFPLYGLPAVLAMVINLTQSASRINSLTASHIRWQRQSAMVAAAIYVVSRFVEPTWLSLSLLSLCAAWFAYRIAKGWLRLTDGAMAVSHAS</sequence>
<comment type="caution">
    <text evidence="2">The sequence shown here is derived from an EMBL/GenBank/DDBJ whole genome shotgun (WGS) entry which is preliminary data.</text>
</comment>
<dbReference type="RefSeq" id="WP_095504961.1">
    <property type="nucleotide sequence ID" value="NZ_BSNC01000006.1"/>
</dbReference>
<reference evidence="2" key="1">
    <citation type="journal article" date="2014" name="Int. J. Syst. Evol. Microbiol.">
        <title>Complete genome sequence of Corynebacterium casei LMG S-19264T (=DSM 44701T), isolated from a smear-ripened cheese.</title>
        <authorList>
            <consortium name="US DOE Joint Genome Institute (JGI-PGF)"/>
            <person name="Walter F."/>
            <person name="Albersmeier A."/>
            <person name="Kalinowski J."/>
            <person name="Ruckert C."/>
        </authorList>
    </citation>
    <scope>NUCLEOTIDE SEQUENCE</scope>
    <source>
        <strain evidence="2">NBRC 101628</strain>
    </source>
</reference>
<proteinExistence type="predicted"/>